<protein>
    <submittedName>
        <fullName evidence="4">Probable endo-1,3(4)-beta-glucanase AFUA_2G14360</fullName>
    </submittedName>
</protein>
<keyword evidence="3" id="KW-1185">Reference proteome</keyword>
<dbReference type="Pfam" id="PF26113">
    <property type="entry name" value="GH16_XgeA"/>
    <property type="match status" value="1"/>
</dbReference>
<reference evidence="4" key="1">
    <citation type="submission" date="2025-08" db="UniProtKB">
        <authorList>
            <consortium name="RefSeq"/>
        </authorList>
    </citation>
    <scope>IDENTIFICATION</scope>
</reference>
<gene>
    <name evidence="4" type="primary">LOC34622794</name>
</gene>
<dbReference type="OrthoDB" id="426982at2759"/>
<feature type="region of interest" description="Disordered" evidence="1">
    <location>
        <begin position="1"/>
        <end position="41"/>
    </location>
</feature>
<dbReference type="PANTHER" id="PTHR10963:SF24">
    <property type="entry name" value="GLYCOSIDASE C21B10.07-RELATED"/>
    <property type="match status" value="1"/>
</dbReference>
<dbReference type="Gene3D" id="2.60.120.200">
    <property type="match status" value="1"/>
</dbReference>
<dbReference type="GO" id="GO:0009251">
    <property type="term" value="P:glucan catabolic process"/>
    <property type="evidence" value="ECO:0007669"/>
    <property type="project" value="TreeGrafter"/>
</dbReference>
<feature type="compositionally biased region" description="Polar residues" evidence="1">
    <location>
        <begin position="1"/>
        <end position="28"/>
    </location>
</feature>
<dbReference type="CDD" id="cd02181">
    <property type="entry name" value="GH16_fungal_Lam16A_glucanase"/>
    <property type="match status" value="1"/>
</dbReference>
<dbReference type="Proteomes" id="UP000515125">
    <property type="component" value="Unplaced"/>
</dbReference>
<organism evidence="3 4">
    <name type="scientific">Cyclospora cayetanensis</name>
    <dbReference type="NCBI Taxonomy" id="88456"/>
    <lineage>
        <taxon>Eukaryota</taxon>
        <taxon>Sar</taxon>
        <taxon>Alveolata</taxon>
        <taxon>Apicomplexa</taxon>
        <taxon>Conoidasida</taxon>
        <taxon>Coccidia</taxon>
        <taxon>Eucoccidiorida</taxon>
        <taxon>Eimeriorina</taxon>
        <taxon>Eimeriidae</taxon>
        <taxon>Cyclospora</taxon>
    </lineage>
</organism>
<dbReference type="InterPro" id="IPR050546">
    <property type="entry name" value="Glycosyl_Hydrlase_16"/>
</dbReference>
<dbReference type="GO" id="GO:0004553">
    <property type="term" value="F:hydrolase activity, hydrolyzing O-glycosyl compounds"/>
    <property type="evidence" value="ECO:0007669"/>
    <property type="project" value="InterPro"/>
</dbReference>
<dbReference type="PROSITE" id="PS51762">
    <property type="entry name" value="GH16_2"/>
    <property type="match status" value="1"/>
</dbReference>
<dbReference type="AlphaFoldDB" id="A0A6P6RYV1"/>
<accession>A0A6P6RYV1</accession>
<dbReference type="InterPro" id="IPR013320">
    <property type="entry name" value="ConA-like_dom_sf"/>
</dbReference>
<evidence type="ECO:0000313" key="3">
    <source>
        <dbReference type="Proteomes" id="UP000515125"/>
    </source>
</evidence>
<feature type="compositionally biased region" description="Low complexity" evidence="1">
    <location>
        <begin position="707"/>
        <end position="725"/>
    </location>
</feature>
<dbReference type="PANTHER" id="PTHR10963">
    <property type="entry name" value="GLYCOSYL HYDROLASE-RELATED"/>
    <property type="match status" value="1"/>
</dbReference>
<feature type="compositionally biased region" description="Polar residues" evidence="1">
    <location>
        <begin position="144"/>
        <end position="154"/>
    </location>
</feature>
<proteinExistence type="predicted"/>
<evidence type="ECO:0000256" key="1">
    <source>
        <dbReference type="SAM" id="MobiDB-lite"/>
    </source>
</evidence>
<evidence type="ECO:0000259" key="2">
    <source>
        <dbReference type="PROSITE" id="PS51762"/>
    </source>
</evidence>
<evidence type="ECO:0000313" key="4">
    <source>
        <dbReference type="RefSeq" id="XP_026193106.1"/>
    </source>
</evidence>
<dbReference type="RefSeq" id="XP_026193106.1">
    <property type="nucleotide sequence ID" value="XM_026337321.1"/>
</dbReference>
<name>A0A6P6RYV1_9EIME</name>
<feature type="domain" description="GH16" evidence="2">
    <location>
        <begin position="380"/>
        <end position="651"/>
    </location>
</feature>
<dbReference type="SUPFAM" id="SSF49899">
    <property type="entry name" value="Concanavalin A-like lectins/glucanases"/>
    <property type="match status" value="1"/>
</dbReference>
<feature type="region of interest" description="Disordered" evidence="1">
    <location>
        <begin position="143"/>
        <end position="186"/>
    </location>
</feature>
<dbReference type="GeneID" id="34622794"/>
<dbReference type="InterPro" id="IPR000757">
    <property type="entry name" value="Beta-glucanase-like"/>
</dbReference>
<sequence length="781" mass="84196">MINQTRGTSSHGAKQCQQPPLCTTSRAGSTGGKKGKEEEPGLVWTASRAPFSFGMHVLAAFRAWKACSGSVRAVIRPPPAPYPKSGATASRPCMQEFAAFQTKAGSEAIHSRNWGERQTGGISGGAASLAGKEVGYAFSAKAQEGTSADENTNAAAWKSAQPTREQHEVTAGAPEASTSEDGGQKAGLEARKEYQDNVKSENPSTLESGFTSRVERAAALPMPQSQPDVPPSGEVEGRADPCELAAAGCFVLHKRYAGGVPVKAATAKECQYKCLEHRDCARLTFVPSTAYCEHVYVEKGTPLCEAAVLEEFRGAIAAKAACRIPGELLVSIPSAGVPRRGYSLSSTPLSAIRDLTRKKLAASKAAAVTQKSIQECSDSYTLSDIFKGDDFWEPSKFFFFEWGDPTGGTVEYVGKADAQKYNLIKTMSDGRIQLLTDTTEVLANGKGRKSVRLTSQKAWRDALWVLDLNHMPTGCGTWPAWWTVGWDPWPDTGEIDIIEGANLQEHAHAAVHTKKGCVMPSSTDEFNGRWTETVHGQAIDCWDLATSDNVGCSIESYEDAYGAPLNRKGGGLYVMQLHHSKYIRIWFFTRQEAPLDLTSGTPTPDFWNQKPLAYFTLGSNCKGDQYFGEQRIVINTTFCGGYAGYTFSEAQGCPGNGLTDCEKYVRENPSAFREAYWDIKSIKVYQRSGQHCQTIVTTTTTTGTLATSTEWTGSAEGTSSSSGSANEEDSEEGGGGASITTTSTYSTTTRRWWPWPSAAAHSTLASLVLIIPAATAMYGFP</sequence>
<feature type="region of interest" description="Disordered" evidence="1">
    <location>
        <begin position="707"/>
        <end position="743"/>
    </location>
</feature>